<evidence type="ECO:0000256" key="1">
    <source>
        <dbReference type="SAM" id="Phobius"/>
    </source>
</evidence>
<keyword evidence="3" id="KW-1185">Reference proteome</keyword>
<dbReference type="EMBL" id="CP001999">
    <property type="protein sequence ID" value="ADG91854.1"/>
    <property type="molecule type" value="Genomic_DNA"/>
</dbReference>
<accession>D5V4C1</accession>
<protein>
    <submittedName>
        <fullName evidence="2">Uncharacterized protein</fullName>
    </submittedName>
</protein>
<dbReference type="HOGENOM" id="CLU_3362884_0_0_7"/>
<dbReference type="KEGG" id="ant:Arnit_0187"/>
<keyword evidence="1" id="KW-1133">Transmembrane helix</keyword>
<keyword evidence="1" id="KW-0812">Transmembrane</keyword>
<evidence type="ECO:0000313" key="2">
    <source>
        <dbReference type="EMBL" id="ADG91854.1"/>
    </source>
</evidence>
<organism evidence="2 3">
    <name type="scientific">Arcobacter nitrofigilis (strain ATCC 33309 / DSM 7299 / CCUG 15893 / LMG 7604 / NCTC 12251 / CI)</name>
    <name type="common">Campylobacter nitrofigilis</name>
    <dbReference type="NCBI Taxonomy" id="572480"/>
    <lineage>
        <taxon>Bacteria</taxon>
        <taxon>Pseudomonadati</taxon>
        <taxon>Campylobacterota</taxon>
        <taxon>Epsilonproteobacteria</taxon>
        <taxon>Campylobacterales</taxon>
        <taxon>Arcobacteraceae</taxon>
        <taxon>Arcobacter</taxon>
    </lineage>
</organism>
<dbReference type="AlphaFoldDB" id="D5V4C1"/>
<gene>
    <name evidence="2" type="ordered locus">Arnit_0187</name>
</gene>
<dbReference type="STRING" id="572480.Arnit_0187"/>
<name>D5V4C1_ARCNC</name>
<proteinExistence type="predicted"/>
<keyword evidence="1" id="KW-0472">Membrane</keyword>
<reference evidence="2 3" key="1">
    <citation type="journal article" date="2010" name="Stand. Genomic Sci.">
        <title>Complete genome sequence of Arcobacter nitrofigilis type strain (CI).</title>
        <authorList>
            <person name="Pati A."/>
            <person name="Gronow S."/>
            <person name="Lapidus A."/>
            <person name="Copeland A."/>
            <person name="Glavina Del Rio T."/>
            <person name="Nolan M."/>
            <person name="Lucas S."/>
            <person name="Tice H."/>
            <person name="Cheng J.F."/>
            <person name="Han C."/>
            <person name="Chertkov O."/>
            <person name="Bruce D."/>
            <person name="Tapia R."/>
            <person name="Goodwin L."/>
            <person name="Pitluck S."/>
            <person name="Liolios K."/>
            <person name="Ivanova N."/>
            <person name="Mavromatis K."/>
            <person name="Chen A."/>
            <person name="Palaniappan K."/>
            <person name="Land M."/>
            <person name="Hauser L."/>
            <person name="Chang Y.J."/>
            <person name="Jeffries C.D."/>
            <person name="Detter J.C."/>
            <person name="Rohde M."/>
            <person name="Goker M."/>
            <person name="Bristow J."/>
            <person name="Eisen J.A."/>
            <person name="Markowitz V."/>
            <person name="Hugenholtz P."/>
            <person name="Klenk H.P."/>
            <person name="Kyrpides N.C."/>
        </authorList>
    </citation>
    <scope>NUCLEOTIDE SEQUENCE [LARGE SCALE GENOMIC DNA]</scope>
    <source>
        <strain evidence="3">ATCC 33309 / DSM 7299 / CCUG 15893 / LMG 7604 / NCTC 12251 / CI</strain>
    </source>
</reference>
<sequence length="35" mass="4296">MFDFIKIDMPLVLFCLFIIYVILLRNNKQIKKFCD</sequence>
<evidence type="ECO:0000313" key="3">
    <source>
        <dbReference type="Proteomes" id="UP000000939"/>
    </source>
</evidence>
<feature type="transmembrane region" description="Helical" evidence="1">
    <location>
        <begin position="6"/>
        <end position="23"/>
    </location>
</feature>
<dbReference type="Proteomes" id="UP000000939">
    <property type="component" value="Chromosome"/>
</dbReference>